<organism evidence="1 2">
    <name type="scientific">Emticicia aquatilis</name>
    <dbReference type="NCBI Taxonomy" id="1537369"/>
    <lineage>
        <taxon>Bacteria</taxon>
        <taxon>Pseudomonadati</taxon>
        <taxon>Bacteroidota</taxon>
        <taxon>Cytophagia</taxon>
        <taxon>Cytophagales</taxon>
        <taxon>Leadbetterellaceae</taxon>
        <taxon>Emticicia</taxon>
    </lineage>
</organism>
<dbReference type="Gene3D" id="3.30.460.40">
    <property type="match status" value="1"/>
</dbReference>
<dbReference type="RefSeq" id="WP_188768633.1">
    <property type="nucleotide sequence ID" value="NZ_BMKK01000009.1"/>
</dbReference>
<dbReference type="Proteomes" id="UP000609064">
    <property type="component" value="Unassembled WGS sequence"/>
</dbReference>
<sequence length="163" mass="18956">MLEKIKESITYISEDLTHLQDPFWVVGSSALVLAGIQLESIDDIDLLTSNRDADFLKQLWQNNKLEAYSPAHGDKFLSNFGRFRFGEILIEVMGELKVFHENKWQILRINDWQEVVINEKLSVKIPTLAEQYRIFKLFGREKDLKKANLILQQTTYIQPSNGN</sequence>
<dbReference type="AlphaFoldDB" id="A0A917DVP9"/>
<reference evidence="1" key="1">
    <citation type="journal article" date="2014" name="Int. J. Syst. Evol. Microbiol.">
        <title>Complete genome sequence of Corynebacterium casei LMG S-19264T (=DSM 44701T), isolated from a smear-ripened cheese.</title>
        <authorList>
            <consortium name="US DOE Joint Genome Institute (JGI-PGF)"/>
            <person name="Walter F."/>
            <person name="Albersmeier A."/>
            <person name="Kalinowski J."/>
            <person name="Ruckert C."/>
        </authorList>
    </citation>
    <scope>NUCLEOTIDE SEQUENCE</scope>
    <source>
        <strain evidence="1">CGMCC 1.15958</strain>
    </source>
</reference>
<dbReference type="SUPFAM" id="SSF81301">
    <property type="entry name" value="Nucleotidyltransferase"/>
    <property type="match status" value="1"/>
</dbReference>
<name>A0A917DVP9_9BACT</name>
<gene>
    <name evidence="1" type="ORF">GCM10011514_39310</name>
</gene>
<protein>
    <recommendedName>
        <fullName evidence="3">Nucleotidyltransferase family protein</fullName>
    </recommendedName>
</protein>
<proteinExistence type="predicted"/>
<reference evidence="1" key="2">
    <citation type="submission" date="2020-09" db="EMBL/GenBank/DDBJ databases">
        <authorList>
            <person name="Sun Q."/>
            <person name="Zhou Y."/>
        </authorList>
    </citation>
    <scope>NUCLEOTIDE SEQUENCE</scope>
    <source>
        <strain evidence="1">CGMCC 1.15958</strain>
    </source>
</reference>
<keyword evidence="2" id="KW-1185">Reference proteome</keyword>
<evidence type="ECO:0000313" key="1">
    <source>
        <dbReference type="EMBL" id="GGD71371.1"/>
    </source>
</evidence>
<dbReference type="InterPro" id="IPR043519">
    <property type="entry name" value="NT_sf"/>
</dbReference>
<evidence type="ECO:0000313" key="2">
    <source>
        <dbReference type="Proteomes" id="UP000609064"/>
    </source>
</evidence>
<accession>A0A917DVP9</accession>
<evidence type="ECO:0008006" key="3">
    <source>
        <dbReference type="Google" id="ProtNLM"/>
    </source>
</evidence>
<dbReference type="EMBL" id="BMKK01000009">
    <property type="protein sequence ID" value="GGD71371.1"/>
    <property type="molecule type" value="Genomic_DNA"/>
</dbReference>
<comment type="caution">
    <text evidence="1">The sequence shown here is derived from an EMBL/GenBank/DDBJ whole genome shotgun (WGS) entry which is preliminary data.</text>
</comment>